<keyword evidence="3" id="KW-1185">Reference proteome</keyword>
<dbReference type="AlphaFoldDB" id="A0A9P7UMJ5"/>
<dbReference type="EMBL" id="CM032189">
    <property type="protein sequence ID" value="KAG7087318.1"/>
    <property type="molecule type" value="Genomic_DNA"/>
</dbReference>
<dbReference type="KEGG" id="more:E1B28_013295"/>
<feature type="compositionally biased region" description="Low complexity" evidence="1">
    <location>
        <begin position="227"/>
        <end position="240"/>
    </location>
</feature>
<comment type="caution">
    <text evidence="2">The sequence shown here is derived from an EMBL/GenBank/DDBJ whole genome shotgun (WGS) entry which is preliminary data.</text>
</comment>
<dbReference type="Proteomes" id="UP001049176">
    <property type="component" value="Chromosome 9"/>
</dbReference>
<name>A0A9P7UMJ5_9AGAR</name>
<dbReference type="RefSeq" id="XP_043003789.1">
    <property type="nucleotide sequence ID" value="XM_043158442.1"/>
</dbReference>
<feature type="compositionally biased region" description="Acidic residues" evidence="1">
    <location>
        <begin position="244"/>
        <end position="258"/>
    </location>
</feature>
<evidence type="ECO:0000313" key="2">
    <source>
        <dbReference type="EMBL" id="KAG7087318.1"/>
    </source>
</evidence>
<feature type="region of interest" description="Disordered" evidence="1">
    <location>
        <begin position="211"/>
        <end position="258"/>
    </location>
</feature>
<reference evidence="2" key="1">
    <citation type="journal article" date="2021" name="Genome Biol. Evol.">
        <title>The assembled and annotated genome of the fairy-ring fungus Marasmius oreades.</title>
        <authorList>
            <person name="Hiltunen M."/>
            <person name="Ament-Velasquez S.L."/>
            <person name="Johannesson H."/>
        </authorList>
    </citation>
    <scope>NUCLEOTIDE SEQUENCE</scope>
    <source>
        <strain evidence="2">03SP1</strain>
    </source>
</reference>
<dbReference type="OrthoDB" id="3060654at2759"/>
<sequence>MYDSQNGFAIVPITSQLQNILLLLQGANAHWDSMCCASGEIVDRPLSFGKIPAFKNPTWRIFILKPRVWFNDGRSLDILQKPHLYSQDHNIPSVWEPYVTLPADDHALLHHKTQNTERKFIHSCRHPLQEDLDSGVAYMPTTREESQNLSVLAFILNAEDKFCHAEKASFPMLQNPELQEASKLCGQIVDEFYYLLNLAALNTTVTVRSSPRFSTLGRDGSQDSIDSVKSSGSTGTVTATQMDVDQEGQQESDDEDAEDEVFDGYMQGEDEVDKEDGQVKVDDEDQPMFNSYGREYLSVRESKMALAKVDDPNVPVRERVELFKLVLRGVQPFQPLPNVEASEA</sequence>
<evidence type="ECO:0000256" key="1">
    <source>
        <dbReference type="SAM" id="MobiDB-lite"/>
    </source>
</evidence>
<protein>
    <submittedName>
        <fullName evidence="2">Uncharacterized protein</fullName>
    </submittedName>
</protein>
<evidence type="ECO:0000313" key="3">
    <source>
        <dbReference type="Proteomes" id="UP001049176"/>
    </source>
</evidence>
<gene>
    <name evidence="2" type="ORF">E1B28_013295</name>
</gene>
<proteinExistence type="predicted"/>
<organism evidence="2 3">
    <name type="scientific">Marasmius oreades</name>
    <name type="common">fairy-ring Marasmius</name>
    <dbReference type="NCBI Taxonomy" id="181124"/>
    <lineage>
        <taxon>Eukaryota</taxon>
        <taxon>Fungi</taxon>
        <taxon>Dikarya</taxon>
        <taxon>Basidiomycota</taxon>
        <taxon>Agaricomycotina</taxon>
        <taxon>Agaricomycetes</taxon>
        <taxon>Agaricomycetidae</taxon>
        <taxon>Agaricales</taxon>
        <taxon>Marasmiineae</taxon>
        <taxon>Marasmiaceae</taxon>
        <taxon>Marasmius</taxon>
    </lineage>
</organism>
<accession>A0A9P7UMJ5</accession>
<dbReference type="GeneID" id="66082370"/>